<dbReference type="Pfam" id="PF15978">
    <property type="entry name" value="TnsD"/>
    <property type="match status" value="1"/>
</dbReference>
<accession>A0A317L665</accession>
<sequence>MSYTNLPYRGVKMNQIIYFPTLYPGEDFRSIVFRYHTRSGNSLTETSEDLFGMLYYEFPHIPRNMNYFISVLPSTFGYTASYFLENHTFFPFFKAFTSSEKVDDYFDDILTACHKGSKRGGNIAIIRKNPILSEKIRYCPDCLTEDYEVNGECYVHLKHQLTFLDFCPNHFIRLIDRCPVCGDIFSQLNMRSTTFCSKGHSLIKNRLSLKNDLKLKVYNDITFIKNSSMNITITPQYIINKLIIVLGNKNYINYGGVIQKKIVVNDLFSFFTEVEMNKFGYFIKQMKKKKIEQVLTVIHVENNPIFYILLIRFLCESINKFLEYNEPFVNNLPFGYGPWKCINKICSRYNKYVINRCKTTLVKRSTRFKGTFKCPYCELIYIQYINTKNNKNKAYVKVENHGQQWIDKAFKLFVNGKSVSYIQRTMGSDKEKIRSYLKEEILKICSVQIDWRKLNNFSEIPQKYQILIERVLATHIKVDCTSDEKNLETFKKEKLEEK</sequence>
<name>A0A317L665_9BACI</name>
<dbReference type="Proteomes" id="UP000245624">
    <property type="component" value="Unassembled WGS sequence"/>
</dbReference>
<organism evidence="3 4">
    <name type="scientific">Gracilibacillus dipsosauri</name>
    <dbReference type="NCBI Taxonomy" id="178340"/>
    <lineage>
        <taxon>Bacteria</taxon>
        <taxon>Bacillati</taxon>
        <taxon>Bacillota</taxon>
        <taxon>Bacilli</taxon>
        <taxon>Bacillales</taxon>
        <taxon>Bacillaceae</taxon>
        <taxon>Gracilibacillus</taxon>
    </lineage>
</organism>
<dbReference type="AlphaFoldDB" id="A0A317L665"/>
<keyword evidence="4" id="KW-1185">Reference proteome</keyword>
<evidence type="ECO:0000259" key="1">
    <source>
        <dbReference type="Pfam" id="PF06527"/>
    </source>
</evidence>
<dbReference type="Pfam" id="PF06527">
    <property type="entry name" value="TniQ"/>
    <property type="match status" value="1"/>
</dbReference>
<dbReference type="InterPro" id="IPR009492">
    <property type="entry name" value="TniQ"/>
</dbReference>
<gene>
    <name evidence="3" type="ORF">DLJ74_00995</name>
</gene>
<evidence type="ECO:0000313" key="4">
    <source>
        <dbReference type="Proteomes" id="UP000245624"/>
    </source>
</evidence>
<dbReference type="InterPro" id="IPR032750">
    <property type="entry name" value="TnsD_C"/>
</dbReference>
<dbReference type="OrthoDB" id="470139at2"/>
<protein>
    <submittedName>
        <fullName evidence="3">Uncharacterized protein</fullName>
    </submittedName>
</protein>
<reference evidence="3 4" key="1">
    <citation type="submission" date="2018-05" db="EMBL/GenBank/DDBJ databases">
        <title>Genomic analysis of Gracilibacillus dipsosauri DD1 reveals novel features of a salt-tolerant amylase.</title>
        <authorList>
            <person name="Deutch C.E."/>
            <person name="Yang S."/>
        </authorList>
    </citation>
    <scope>NUCLEOTIDE SEQUENCE [LARGE SCALE GENOMIC DNA]</scope>
    <source>
        <strain evidence="3 4">DD1</strain>
    </source>
</reference>
<evidence type="ECO:0000313" key="3">
    <source>
        <dbReference type="EMBL" id="PWU70440.1"/>
    </source>
</evidence>
<evidence type="ECO:0000259" key="2">
    <source>
        <dbReference type="Pfam" id="PF15978"/>
    </source>
</evidence>
<comment type="caution">
    <text evidence="3">The sequence shown here is derived from an EMBL/GenBank/DDBJ whole genome shotgun (WGS) entry which is preliminary data.</text>
</comment>
<proteinExistence type="predicted"/>
<feature type="domain" description="TniQ" evidence="1">
    <location>
        <begin position="18"/>
        <end position="174"/>
    </location>
</feature>
<feature type="domain" description="Transposon Tn7 transposition protein TnsD C-terminal" evidence="2">
    <location>
        <begin position="246"/>
        <end position="443"/>
    </location>
</feature>
<dbReference type="EMBL" id="QGTD01000001">
    <property type="protein sequence ID" value="PWU70440.1"/>
    <property type="molecule type" value="Genomic_DNA"/>
</dbReference>